<dbReference type="InterPro" id="IPR018691">
    <property type="entry name" value="DUF2188"/>
</dbReference>
<evidence type="ECO:0000313" key="2">
    <source>
        <dbReference type="Proteomes" id="UP000186112"/>
    </source>
</evidence>
<protein>
    <recommendedName>
        <fullName evidence="3">DUF2188 domain-containing protein</fullName>
    </recommendedName>
</protein>
<comment type="caution">
    <text evidence="1">The sequence shown here is derived from an EMBL/GenBank/DDBJ whole genome shotgun (WGS) entry which is preliminary data.</text>
</comment>
<dbReference type="Proteomes" id="UP000186112">
    <property type="component" value="Unassembled WGS sequence"/>
</dbReference>
<proteinExistence type="predicted"/>
<keyword evidence="2" id="KW-1185">Reference proteome</keyword>
<dbReference type="EMBL" id="LTDM01000011">
    <property type="protein sequence ID" value="OLS03069.1"/>
    <property type="molecule type" value="Genomic_DNA"/>
</dbReference>
<dbReference type="RefSeq" id="WP_075725321.1">
    <property type="nucleotide sequence ID" value="NZ_LTDM01000011.1"/>
</dbReference>
<dbReference type="OrthoDB" id="8858565at2"/>
<organism evidence="1 2">
    <name type="scientific">Tissierella creatinophila DSM 6911</name>
    <dbReference type="NCBI Taxonomy" id="1123403"/>
    <lineage>
        <taxon>Bacteria</taxon>
        <taxon>Bacillati</taxon>
        <taxon>Bacillota</taxon>
        <taxon>Tissierellia</taxon>
        <taxon>Tissierellales</taxon>
        <taxon>Tissierellaceae</taxon>
        <taxon>Tissierella</taxon>
    </lineage>
</organism>
<dbReference type="Pfam" id="PF09954">
    <property type="entry name" value="DUF2188"/>
    <property type="match status" value="1"/>
</dbReference>
<gene>
    <name evidence="1" type="ORF">TICRE_07650</name>
</gene>
<sequence>MPWTEKDYPDAMKNLEEKTRNKAIEIANSLLDDDYDEPRSIAIAITQAKEWASKIKIIQANGDHQHVVPHNGQWAILREGNERVSHVYDTKEEALKKAKEMGKNENVRVIVHKKDGKIQDNLIP</sequence>
<name>A0A1U7M779_TISCR</name>
<evidence type="ECO:0008006" key="3">
    <source>
        <dbReference type="Google" id="ProtNLM"/>
    </source>
</evidence>
<reference evidence="1 2" key="1">
    <citation type="submission" date="2016-02" db="EMBL/GenBank/DDBJ databases">
        <title>Genome sequence of Tissierella creatinophila DSM 6911.</title>
        <authorList>
            <person name="Poehlein A."/>
            <person name="Daniel R."/>
        </authorList>
    </citation>
    <scope>NUCLEOTIDE SEQUENCE [LARGE SCALE GENOMIC DNA]</scope>
    <source>
        <strain evidence="1 2">DSM 6911</strain>
    </source>
</reference>
<evidence type="ECO:0000313" key="1">
    <source>
        <dbReference type="EMBL" id="OLS03069.1"/>
    </source>
</evidence>
<dbReference type="AlphaFoldDB" id="A0A1U7M779"/>
<accession>A0A1U7M779</accession>